<dbReference type="PROSITE" id="PS51729">
    <property type="entry name" value="GNAT_YJDJ"/>
    <property type="match status" value="1"/>
</dbReference>
<protein>
    <recommendedName>
        <fullName evidence="1">N-acetyltransferase domain-containing protein</fullName>
    </recommendedName>
</protein>
<dbReference type="InterPro" id="IPR016181">
    <property type="entry name" value="Acyl_CoA_acyltransferase"/>
</dbReference>
<dbReference type="RefSeq" id="WP_075885843.1">
    <property type="nucleotide sequence ID" value="NZ_MPJZ01000087.1"/>
</dbReference>
<dbReference type="Proteomes" id="UP000186758">
    <property type="component" value="Unassembled WGS sequence"/>
</dbReference>
<evidence type="ECO:0000313" key="2">
    <source>
        <dbReference type="EMBL" id="OLU44088.1"/>
    </source>
</evidence>
<dbReference type="SUPFAM" id="SSF55729">
    <property type="entry name" value="Acyl-CoA N-acyltransferases (Nat)"/>
    <property type="match status" value="1"/>
</dbReference>
<proteinExistence type="predicted"/>
<reference evidence="2 3" key="1">
    <citation type="submission" date="2016-11" db="EMBL/GenBank/DDBJ databases">
        <title>Description of two novel members of the family Erysipelotrichaceae: Ileibacterium lipovorans gen. nov., sp. nov. and Dubosiella newyorkensis, gen. nov., sp. nov.</title>
        <authorList>
            <person name="Cox L.M."/>
            <person name="Sohn J."/>
            <person name="Tyrrell K.L."/>
            <person name="Citron D.M."/>
            <person name="Lawson P.A."/>
            <person name="Patel N.B."/>
            <person name="Iizumi T."/>
            <person name="Perez-Perez G.I."/>
            <person name="Goldstein E.J."/>
            <person name="Blaser M.J."/>
        </authorList>
    </citation>
    <scope>NUCLEOTIDE SEQUENCE [LARGE SCALE GENOMIC DNA]</scope>
    <source>
        <strain evidence="2 3">NYU-BL-K8</strain>
    </source>
</reference>
<comment type="caution">
    <text evidence="2">The sequence shown here is derived from an EMBL/GenBank/DDBJ whole genome shotgun (WGS) entry which is preliminary data.</text>
</comment>
<accession>A0A1Q9YIH7</accession>
<dbReference type="Pfam" id="PF14542">
    <property type="entry name" value="Acetyltransf_CG"/>
    <property type="match status" value="1"/>
</dbReference>
<gene>
    <name evidence="2" type="ORF">BO223_09530</name>
</gene>
<dbReference type="EMBL" id="MPJZ01000087">
    <property type="protein sequence ID" value="OLU44088.1"/>
    <property type="molecule type" value="Genomic_DNA"/>
</dbReference>
<feature type="domain" description="N-acetyltransferase" evidence="1">
    <location>
        <begin position="5"/>
        <end position="81"/>
    </location>
</feature>
<dbReference type="Gene3D" id="3.40.630.30">
    <property type="match status" value="1"/>
</dbReference>
<dbReference type="CDD" id="cd04301">
    <property type="entry name" value="NAT_SF"/>
    <property type="match status" value="1"/>
</dbReference>
<organism evidence="2 3">
    <name type="scientific">Faecalibaculum rodentium</name>
    <dbReference type="NCBI Taxonomy" id="1702221"/>
    <lineage>
        <taxon>Bacteria</taxon>
        <taxon>Bacillati</taxon>
        <taxon>Bacillota</taxon>
        <taxon>Erysipelotrichia</taxon>
        <taxon>Erysipelotrichales</taxon>
        <taxon>Erysipelotrichaceae</taxon>
        <taxon>Faecalibaculum</taxon>
    </lineage>
</organism>
<dbReference type="InterPro" id="IPR031165">
    <property type="entry name" value="GNAT_YJDJ"/>
</dbReference>
<evidence type="ECO:0000313" key="3">
    <source>
        <dbReference type="Proteomes" id="UP000186758"/>
    </source>
</evidence>
<evidence type="ECO:0000259" key="1">
    <source>
        <dbReference type="PROSITE" id="PS51729"/>
    </source>
</evidence>
<sequence length="81" mass="8937">MIEYRFEPELHRSAAYDGSSCIGECDYVDRNGAWAITHTEVDPAWGGQGIARQLVLMVAQEAENQDIPVIPVCSYSVHVLG</sequence>
<name>A0A1Q9YIH7_9FIRM</name>
<dbReference type="AlphaFoldDB" id="A0A1Q9YIH7"/>